<organism evidence="2 3">
    <name type="scientific">Plakobranchus ocellatus</name>
    <dbReference type="NCBI Taxonomy" id="259542"/>
    <lineage>
        <taxon>Eukaryota</taxon>
        <taxon>Metazoa</taxon>
        <taxon>Spiralia</taxon>
        <taxon>Lophotrochozoa</taxon>
        <taxon>Mollusca</taxon>
        <taxon>Gastropoda</taxon>
        <taxon>Heterobranchia</taxon>
        <taxon>Euthyneura</taxon>
        <taxon>Panpulmonata</taxon>
        <taxon>Sacoglossa</taxon>
        <taxon>Placobranchoidea</taxon>
        <taxon>Plakobranchidae</taxon>
        <taxon>Plakobranchus</taxon>
    </lineage>
</organism>
<reference evidence="2 3" key="1">
    <citation type="journal article" date="2021" name="Elife">
        <title>Chloroplast acquisition without the gene transfer in kleptoplastic sea slugs, Plakobranchus ocellatus.</title>
        <authorList>
            <person name="Maeda T."/>
            <person name="Takahashi S."/>
            <person name="Yoshida T."/>
            <person name="Shimamura S."/>
            <person name="Takaki Y."/>
            <person name="Nagai Y."/>
            <person name="Toyoda A."/>
            <person name="Suzuki Y."/>
            <person name="Arimoto A."/>
            <person name="Ishii H."/>
            <person name="Satoh N."/>
            <person name="Nishiyama T."/>
            <person name="Hasebe M."/>
            <person name="Maruyama T."/>
            <person name="Minagawa J."/>
            <person name="Obokata J."/>
            <person name="Shigenobu S."/>
        </authorList>
    </citation>
    <scope>NUCLEOTIDE SEQUENCE [LARGE SCALE GENOMIC DNA]</scope>
</reference>
<name>A0AAV3ZPS6_9GAST</name>
<proteinExistence type="predicted"/>
<comment type="caution">
    <text evidence="2">The sequence shown here is derived from an EMBL/GenBank/DDBJ whole genome shotgun (WGS) entry which is preliminary data.</text>
</comment>
<dbReference type="AlphaFoldDB" id="A0AAV3ZPS6"/>
<sequence>MELSSASSRVSSPHGYRPEVVGRGRHINTFSQGWFFNNSDVDMHARNDGEAWNNFGHPLDLNLFGTCGTGSAGDEITVKSKAGSQAQSHQNYR</sequence>
<evidence type="ECO:0000313" key="2">
    <source>
        <dbReference type="EMBL" id="GFN97201.1"/>
    </source>
</evidence>
<gene>
    <name evidence="2" type="ORF">PoB_002370700</name>
</gene>
<protein>
    <submittedName>
        <fullName evidence="2">Uncharacterized protein</fullName>
    </submittedName>
</protein>
<dbReference type="Proteomes" id="UP000735302">
    <property type="component" value="Unassembled WGS sequence"/>
</dbReference>
<feature type="compositionally biased region" description="Polar residues" evidence="1">
    <location>
        <begin position="1"/>
        <end position="11"/>
    </location>
</feature>
<keyword evidence="3" id="KW-1185">Reference proteome</keyword>
<accession>A0AAV3ZPS6</accession>
<feature type="region of interest" description="Disordered" evidence="1">
    <location>
        <begin position="1"/>
        <end position="21"/>
    </location>
</feature>
<dbReference type="EMBL" id="BLXT01002742">
    <property type="protein sequence ID" value="GFN97201.1"/>
    <property type="molecule type" value="Genomic_DNA"/>
</dbReference>
<evidence type="ECO:0000313" key="3">
    <source>
        <dbReference type="Proteomes" id="UP000735302"/>
    </source>
</evidence>
<evidence type="ECO:0000256" key="1">
    <source>
        <dbReference type="SAM" id="MobiDB-lite"/>
    </source>
</evidence>